<comment type="function">
    <text evidence="1">Receptor for the neuromedin-U and neuromedin-S neuropeptides.</text>
</comment>
<dbReference type="GO" id="GO:0005886">
    <property type="term" value="C:plasma membrane"/>
    <property type="evidence" value="ECO:0007669"/>
    <property type="project" value="UniProtKB-SubCell"/>
</dbReference>
<dbReference type="Gene3D" id="1.20.1070.10">
    <property type="entry name" value="Rhodopsin 7-helix transmembrane proteins"/>
    <property type="match status" value="1"/>
</dbReference>
<keyword evidence="6 12" id="KW-0297">G-protein coupled receptor</keyword>
<keyword evidence="10" id="KW-0325">Glycoprotein</keyword>
<feature type="transmembrane region" description="Helical" evidence="13">
    <location>
        <begin position="125"/>
        <end position="147"/>
    </location>
</feature>
<feature type="transmembrane region" description="Helical" evidence="13">
    <location>
        <begin position="45"/>
        <end position="71"/>
    </location>
</feature>
<keyword evidence="5 13" id="KW-1133">Transmembrane helix</keyword>
<feature type="transmembrane region" description="Helical" evidence="13">
    <location>
        <begin position="167"/>
        <end position="189"/>
    </location>
</feature>
<dbReference type="PANTHER" id="PTHR24243">
    <property type="entry name" value="G-PROTEIN COUPLED RECEPTOR"/>
    <property type="match status" value="1"/>
</dbReference>
<feature type="transmembrane region" description="Helical" evidence="13">
    <location>
        <begin position="273"/>
        <end position="291"/>
    </location>
</feature>
<evidence type="ECO:0000256" key="10">
    <source>
        <dbReference type="ARBA" id="ARBA00023180"/>
    </source>
</evidence>
<evidence type="ECO:0000313" key="15">
    <source>
        <dbReference type="EMBL" id="KAF3690243.1"/>
    </source>
</evidence>
<protein>
    <submittedName>
        <fullName evidence="15">Neuromedin-U receptor 2</fullName>
    </submittedName>
</protein>
<name>A0A6G1PJ66_CHAAH</name>
<feature type="domain" description="G-protein coupled receptors family 1 profile" evidence="14">
    <location>
        <begin position="63"/>
        <end position="334"/>
    </location>
</feature>
<keyword evidence="4 12" id="KW-0812">Transmembrane</keyword>
<dbReference type="EMBL" id="CM015716">
    <property type="protein sequence ID" value="KAF3690243.1"/>
    <property type="molecule type" value="Genomic_DNA"/>
</dbReference>
<evidence type="ECO:0000256" key="13">
    <source>
        <dbReference type="SAM" id="Phobius"/>
    </source>
</evidence>
<keyword evidence="7 13" id="KW-0472">Membrane</keyword>
<evidence type="ECO:0000256" key="12">
    <source>
        <dbReference type="RuleBase" id="RU000688"/>
    </source>
</evidence>
<dbReference type="InterPro" id="IPR017452">
    <property type="entry name" value="GPCR_Rhodpsn_7TM"/>
</dbReference>
<evidence type="ECO:0000256" key="2">
    <source>
        <dbReference type="ARBA" id="ARBA00004651"/>
    </source>
</evidence>
<evidence type="ECO:0000256" key="7">
    <source>
        <dbReference type="ARBA" id="ARBA00023136"/>
    </source>
</evidence>
<accession>A0A6G1PJ66</accession>
<evidence type="ECO:0000256" key="1">
    <source>
        <dbReference type="ARBA" id="ARBA00003593"/>
    </source>
</evidence>
<evidence type="ECO:0000313" key="16">
    <source>
        <dbReference type="Proteomes" id="UP000503349"/>
    </source>
</evidence>
<dbReference type="PRINTS" id="PR01565">
    <property type="entry name" value="NEUROMEDINUR"/>
</dbReference>
<keyword evidence="9 12" id="KW-0675">Receptor</keyword>
<dbReference type="InterPro" id="IPR005390">
    <property type="entry name" value="NeuromedU_rcpt"/>
</dbReference>
<dbReference type="Proteomes" id="UP000503349">
    <property type="component" value="Chromosome 5"/>
</dbReference>
<feature type="transmembrane region" description="Helical" evidence="13">
    <location>
        <begin position="83"/>
        <end position="105"/>
    </location>
</feature>
<evidence type="ECO:0000256" key="4">
    <source>
        <dbReference type="ARBA" id="ARBA00022692"/>
    </source>
</evidence>
<evidence type="ECO:0000256" key="3">
    <source>
        <dbReference type="ARBA" id="ARBA00022475"/>
    </source>
</evidence>
<dbReference type="PROSITE" id="PS00237">
    <property type="entry name" value="G_PROTEIN_RECEP_F1_1"/>
    <property type="match status" value="1"/>
</dbReference>
<keyword evidence="8" id="KW-1015">Disulfide bond</keyword>
<feature type="transmembrane region" description="Helical" evidence="13">
    <location>
        <begin position="209"/>
        <end position="235"/>
    </location>
</feature>
<feature type="transmembrane region" description="Helical" evidence="13">
    <location>
        <begin position="311"/>
        <end position="337"/>
    </location>
</feature>
<evidence type="ECO:0000256" key="8">
    <source>
        <dbReference type="ARBA" id="ARBA00023157"/>
    </source>
</evidence>
<dbReference type="SUPFAM" id="SSF81321">
    <property type="entry name" value="Family A G protein-coupled receptor-like"/>
    <property type="match status" value="1"/>
</dbReference>
<evidence type="ECO:0000256" key="6">
    <source>
        <dbReference type="ARBA" id="ARBA00023040"/>
    </source>
</evidence>
<dbReference type="PROSITE" id="PS50262">
    <property type="entry name" value="G_PROTEIN_RECEP_F1_2"/>
    <property type="match status" value="1"/>
</dbReference>
<dbReference type="Pfam" id="PF00001">
    <property type="entry name" value="7tm_1"/>
    <property type="match status" value="1"/>
</dbReference>
<keyword evidence="3" id="KW-1003">Cell membrane</keyword>
<dbReference type="SMART" id="SM01381">
    <property type="entry name" value="7TM_GPCR_Srsx"/>
    <property type="match status" value="1"/>
</dbReference>
<evidence type="ECO:0000259" key="14">
    <source>
        <dbReference type="PROSITE" id="PS50262"/>
    </source>
</evidence>
<organism evidence="15 16">
    <name type="scientific">Channa argus</name>
    <name type="common">Northern snakehead</name>
    <name type="synonym">Ophicephalus argus</name>
    <dbReference type="NCBI Taxonomy" id="215402"/>
    <lineage>
        <taxon>Eukaryota</taxon>
        <taxon>Metazoa</taxon>
        <taxon>Chordata</taxon>
        <taxon>Craniata</taxon>
        <taxon>Vertebrata</taxon>
        <taxon>Euteleostomi</taxon>
        <taxon>Actinopterygii</taxon>
        <taxon>Neopterygii</taxon>
        <taxon>Teleostei</taxon>
        <taxon>Neoteleostei</taxon>
        <taxon>Acanthomorphata</taxon>
        <taxon>Anabantaria</taxon>
        <taxon>Anabantiformes</taxon>
        <taxon>Channoidei</taxon>
        <taxon>Channidae</taxon>
        <taxon>Channa</taxon>
    </lineage>
</organism>
<gene>
    <name evidence="15" type="ORF">EXN66_Car005915</name>
</gene>
<evidence type="ECO:0000256" key="11">
    <source>
        <dbReference type="ARBA" id="ARBA00023224"/>
    </source>
</evidence>
<reference evidence="16" key="2">
    <citation type="submission" date="2019-02" db="EMBL/GenBank/DDBJ databases">
        <title>Opniocepnalus argus Var Kimnra genome.</title>
        <authorList>
            <person name="Zhou C."/>
            <person name="Xiao S."/>
        </authorList>
    </citation>
    <scope>NUCLEOTIDE SEQUENCE [LARGE SCALE GENOMIC DNA]</scope>
</reference>
<dbReference type="PRINTS" id="PR00237">
    <property type="entry name" value="GPCRRHODOPSN"/>
</dbReference>
<keyword evidence="16" id="KW-1185">Reference proteome</keyword>
<dbReference type="AlphaFoldDB" id="A0A6G1PJ66"/>
<reference evidence="15 16" key="1">
    <citation type="submission" date="2019-02" db="EMBL/GenBank/DDBJ databases">
        <title>Opniocepnalus argus genome.</title>
        <authorList>
            <person name="Zhou C."/>
            <person name="Xiao S."/>
        </authorList>
    </citation>
    <scope>NUCLEOTIDE SEQUENCE [LARGE SCALE GENOMIC DNA]</scope>
    <source>
        <strain evidence="15">OARG1902GOOAL</strain>
        <tissue evidence="15">Muscle</tissue>
    </source>
</reference>
<dbReference type="PANTHER" id="PTHR24243:SF205">
    <property type="entry name" value="NEUROMEDIN U RECEPTOR 3"/>
    <property type="match status" value="1"/>
</dbReference>
<evidence type="ECO:0000256" key="9">
    <source>
        <dbReference type="ARBA" id="ARBA00023170"/>
    </source>
</evidence>
<sequence length="412" mass="46627">MELSLQSPSNMSNASMMLNATGNYTSYQFTEVNLFEILGPKRSPFFLPVTSVYLLIFLTGLSGNLLTCAVIAKHKKMRTPTNLYLLSLALSDLLVLLFGMPLEIYDLWQNYPFPFGEGGCYFKTFLFETVCFASILNVTALSVERYIAVVHPLKTRYLSTNQHAKRVIATVWLVSMMCAIPNTSLHGIFYLPDRIEESAICTVLKPLWIYNMVMQITTVCFFFVPMLVISVLYLVMGLHLSRDKRQPNRSLGNNCSSNAWRKNRSENGRKRQVIKMLSIVVAVFGVCWAPFHIERLLWSSISHWTDLMHTVYQYVHILSGVLFYLSSAINPIIYSLLSTRFRECFRELVCSQADENSSVRDSPPFPKISLDPSVSCSRAQAKLMLSPNMTLSMDTAILSCACTEATCKTSVF</sequence>
<dbReference type="InterPro" id="IPR000276">
    <property type="entry name" value="GPCR_Rhodpsn"/>
</dbReference>
<keyword evidence="11 12" id="KW-0807">Transducer</keyword>
<dbReference type="GO" id="GO:0001607">
    <property type="term" value="F:neuromedin U receptor activity"/>
    <property type="evidence" value="ECO:0007669"/>
    <property type="project" value="InterPro"/>
</dbReference>
<evidence type="ECO:0000256" key="5">
    <source>
        <dbReference type="ARBA" id="ARBA00022989"/>
    </source>
</evidence>
<comment type="subcellular location">
    <subcellularLocation>
        <location evidence="2">Cell membrane</location>
        <topology evidence="2">Multi-pass membrane protein</topology>
    </subcellularLocation>
</comment>
<proteinExistence type="inferred from homology"/>
<comment type="similarity">
    <text evidence="12">Belongs to the G-protein coupled receptor 1 family.</text>
</comment>